<gene>
    <name evidence="3" type="ORF">GU90_06710</name>
</gene>
<keyword evidence="4" id="KW-1185">Reference proteome</keyword>
<dbReference type="InterPro" id="IPR023631">
    <property type="entry name" value="Amidase_dom"/>
</dbReference>
<evidence type="ECO:0000313" key="4">
    <source>
        <dbReference type="Proteomes" id="UP000031419"/>
    </source>
</evidence>
<evidence type="ECO:0000313" key="3">
    <source>
        <dbReference type="EMBL" id="KEI44912.1"/>
    </source>
</evidence>
<sequence length="497" mass="52756">MEHLDYRKHDAVSLAQLVRDGEITPAELLDAALDRAHAVNGKLNAITRYFTEIARERANGELSGPLAGVPFLLKDLGQEWAGTVSSAGSRALRNVTSAETAEVVQRWLDAGLVVFGRTNSPEFGIKPVTEPEAFGPTRNPWDLSRSPGGSSGGSAAAVAAGIVPVAAASDGGGSIRIPASWCGLFGLKPGRGLVPSGPLVSEQFHGAAVDGVISRTVRDSAAALDCLVGPDPTAPYHRAAPERSFSAEVGREPGRLRIGFSADSAFGEPHPEARAGLSATAELLESLGHHVESVACPVDTAELAADFLRAWMVKTAANLEEVRRTTGAPPESFEVDTRLLAAVGRHVSGPEYVSVLDRWHEHTRRLAEFHSRYDLLLTPTTATPPPRVGQLGVAAPVRAAGKAALTLRLSALLHWTGVVEQQARNSLKYVPYTQLANLTGRPAMTVPLHWTGDGLPIGMQFVAPLGGEGMLFRLAAQLEQARPWSDRYPDIPVRSAA</sequence>
<dbReference type="SUPFAM" id="SSF75304">
    <property type="entry name" value="Amidase signature (AS) enzymes"/>
    <property type="match status" value="1"/>
</dbReference>
<dbReference type="EMBL" id="JNVU01000017">
    <property type="protein sequence ID" value="KEI44912.1"/>
    <property type="molecule type" value="Genomic_DNA"/>
</dbReference>
<feature type="domain" description="Amidase" evidence="2">
    <location>
        <begin position="27"/>
        <end position="471"/>
    </location>
</feature>
<reference evidence="3 4" key="1">
    <citation type="submission" date="2014-06" db="EMBL/GenBank/DDBJ databases">
        <title>Saccharopolyspora rectivirgula DSM-43113 Genome sequencing.</title>
        <authorList>
            <person name="Barrera C."/>
            <person name="Millon L."/>
            <person name="Rognon B."/>
            <person name="Zaugg C."/>
            <person name="Monod M."/>
        </authorList>
    </citation>
    <scope>NUCLEOTIDE SEQUENCE [LARGE SCALE GENOMIC DNA]</scope>
    <source>
        <strain evidence="3 4">DSM 43113</strain>
    </source>
</reference>
<comment type="similarity">
    <text evidence="1">Belongs to the amidase family.</text>
</comment>
<evidence type="ECO:0000259" key="2">
    <source>
        <dbReference type="Pfam" id="PF01425"/>
    </source>
</evidence>
<evidence type="ECO:0000256" key="1">
    <source>
        <dbReference type="ARBA" id="ARBA00009199"/>
    </source>
</evidence>
<protein>
    <submittedName>
        <fullName evidence="3">Amidase</fullName>
    </submittedName>
</protein>
<accession>A0A073B0T4</accession>
<dbReference type="InterPro" id="IPR020556">
    <property type="entry name" value="Amidase_CS"/>
</dbReference>
<dbReference type="Proteomes" id="UP000031419">
    <property type="component" value="Unassembled WGS sequence"/>
</dbReference>
<dbReference type="RefSeq" id="WP_029721180.1">
    <property type="nucleotide sequence ID" value="NZ_JAJUIW010000021.1"/>
</dbReference>
<proteinExistence type="inferred from homology"/>
<dbReference type="eggNOG" id="COG0154">
    <property type="taxonomic scope" value="Bacteria"/>
</dbReference>
<organism evidence="3 4">
    <name type="scientific">Saccharopolyspora rectivirgula</name>
    <dbReference type="NCBI Taxonomy" id="28042"/>
    <lineage>
        <taxon>Bacteria</taxon>
        <taxon>Bacillati</taxon>
        <taxon>Actinomycetota</taxon>
        <taxon>Actinomycetes</taxon>
        <taxon>Pseudonocardiales</taxon>
        <taxon>Pseudonocardiaceae</taxon>
        <taxon>Saccharopolyspora</taxon>
    </lineage>
</organism>
<dbReference type="OrthoDB" id="5175573at2"/>
<dbReference type="PANTHER" id="PTHR11895:SF7">
    <property type="entry name" value="GLUTAMYL-TRNA(GLN) AMIDOTRANSFERASE SUBUNIT A, MITOCHONDRIAL"/>
    <property type="match status" value="1"/>
</dbReference>
<dbReference type="GO" id="GO:0003824">
    <property type="term" value="F:catalytic activity"/>
    <property type="evidence" value="ECO:0007669"/>
    <property type="project" value="InterPro"/>
</dbReference>
<dbReference type="InterPro" id="IPR036928">
    <property type="entry name" value="AS_sf"/>
</dbReference>
<comment type="caution">
    <text evidence="3">The sequence shown here is derived from an EMBL/GenBank/DDBJ whole genome shotgun (WGS) entry which is preliminary data.</text>
</comment>
<name>A0A073B0T4_9PSEU</name>
<dbReference type="InterPro" id="IPR000120">
    <property type="entry name" value="Amidase"/>
</dbReference>
<dbReference type="AlphaFoldDB" id="A0A073B0T4"/>
<dbReference type="Gene3D" id="3.90.1300.10">
    <property type="entry name" value="Amidase signature (AS) domain"/>
    <property type="match status" value="1"/>
</dbReference>
<dbReference type="Pfam" id="PF01425">
    <property type="entry name" value="Amidase"/>
    <property type="match status" value="1"/>
</dbReference>
<dbReference type="PROSITE" id="PS00571">
    <property type="entry name" value="AMIDASES"/>
    <property type="match status" value="1"/>
</dbReference>
<dbReference type="PANTHER" id="PTHR11895">
    <property type="entry name" value="TRANSAMIDASE"/>
    <property type="match status" value="1"/>
</dbReference>
<dbReference type="STRING" id="28042.GU90_06710"/>